<keyword evidence="4" id="KW-1185">Reference proteome</keyword>
<name>A0ABS4STR9_9PROT</name>
<proteinExistence type="predicted"/>
<comment type="caution">
    <text evidence="3">The sequence shown here is derived from an EMBL/GenBank/DDBJ whole genome shotgun (WGS) entry which is preliminary data.</text>
</comment>
<evidence type="ECO:0000256" key="2">
    <source>
        <dbReference type="SAM" id="Phobius"/>
    </source>
</evidence>
<accession>A0ABS4STR9</accession>
<evidence type="ECO:0000256" key="1">
    <source>
        <dbReference type="SAM" id="Coils"/>
    </source>
</evidence>
<gene>
    <name evidence="3" type="ORF">J2851_005763</name>
</gene>
<keyword evidence="1" id="KW-0175">Coiled coil</keyword>
<dbReference type="Proteomes" id="UP000781958">
    <property type="component" value="Unassembled WGS sequence"/>
</dbReference>
<keyword evidence="2" id="KW-0472">Membrane</keyword>
<feature type="coiled-coil region" evidence="1">
    <location>
        <begin position="43"/>
        <end position="95"/>
    </location>
</feature>
<dbReference type="EMBL" id="JAGINP010000025">
    <property type="protein sequence ID" value="MBP2295949.1"/>
    <property type="molecule type" value="Genomic_DNA"/>
</dbReference>
<sequence>MWNEYAQALFTAFALSGIAFGIGKAAIMLGERAIERRHGTGGVREVIARRAKLETRLDARKEQRAAELRKVDEETRDLLRRRQALERQLRDAQQSGDHFVRLVGEELAGTPCYIAQVVNKYVGSAGQQKQHAFIDSSWALPQTMEVWARTMPVARAEIERRYPPAFGYVVLRLQDARTGKRTDDDAPVAKAS</sequence>
<evidence type="ECO:0000313" key="3">
    <source>
        <dbReference type="EMBL" id="MBP2295949.1"/>
    </source>
</evidence>
<dbReference type="RefSeq" id="WP_209770615.1">
    <property type="nucleotide sequence ID" value="NZ_JAGINP010000025.1"/>
</dbReference>
<feature type="transmembrane region" description="Helical" evidence="2">
    <location>
        <begin position="6"/>
        <end position="27"/>
    </location>
</feature>
<protein>
    <submittedName>
        <fullName evidence="3">Uncharacterized protein</fullName>
    </submittedName>
</protein>
<organism evidence="3 4">
    <name type="scientific">Azospirillum rugosum</name>
    <dbReference type="NCBI Taxonomy" id="416170"/>
    <lineage>
        <taxon>Bacteria</taxon>
        <taxon>Pseudomonadati</taxon>
        <taxon>Pseudomonadota</taxon>
        <taxon>Alphaproteobacteria</taxon>
        <taxon>Rhodospirillales</taxon>
        <taxon>Azospirillaceae</taxon>
        <taxon>Azospirillum</taxon>
    </lineage>
</organism>
<keyword evidence="2" id="KW-0812">Transmembrane</keyword>
<reference evidence="3 4" key="1">
    <citation type="submission" date="2021-03" db="EMBL/GenBank/DDBJ databases">
        <title>Genomic Encyclopedia of Type Strains, Phase III (KMG-III): the genomes of soil and plant-associated and newly described type strains.</title>
        <authorList>
            <person name="Whitman W."/>
        </authorList>
    </citation>
    <scope>NUCLEOTIDE SEQUENCE [LARGE SCALE GENOMIC DNA]</scope>
    <source>
        <strain evidence="3 4">IMMIB AFH-6</strain>
    </source>
</reference>
<keyword evidence="2" id="KW-1133">Transmembrane helix</keyword>
<evidence type="ECO:0000313" key="4">
    <source>
        <dbReference type="Proteomes" id="UP000781958"/>
    </source>
</evidence>